<dbReference type="FunFam" id="3.20.20.140:FF:000004">
    <property type="entry name" value="N-acetylglucosamine-6-phosphate deacetylase"/>
    <property type="match status" value="1"/>
</dbReference>
<dbReference type="EMBL" id="RBED01000070">
    <property type="protein sequence ID" value="RNL58102.1"/>
    <property type="molecule type" value="Genomic_DNA"/>
</dbReference>
<dbReference type="SUPFAM" id="SSF51556">
    <property type="entry name" value="Metallo-dependent hydrolases"/>
    <property type="match status" value="1"/>
</dbReference>
<feature type="binding site" evidence="11">
    <location>
        <begin position="211"/>
        <end position="212"/>
    </location>
    <ligand>
        <name>substrate</name>
    </ligand>
</feature>
<evidence type="ECO:0000256" key="1">
    <source>
        <dbReference type="ARBA" id="ARBA00010716"/>
    </source>
</evidence>
<feature type="region of interest" description="Disordered" evidence="13">
    <location>
        <begin position="372"/>
        <end position="406"/>
    </location>
</feature>
<evidence type="ECO:0000256" key="7">
    <source>
        <dbReference type="ARBA" id="ARBA00047647"/>
    </source>
</evidence>
<evidence type="ECO:0000256" key="11">
    <source>
        <dbReference type="PIRSR" id="PIRSR038994-2"/>
    </source>
</evidence>
<keyword evidence="5 9" id="KW-0378">Hydrolase</keyword>
<comment type="cofactor">
    <cofactor evidence="12">
        <name>a divalent metal cation</name>
        <dbReference type="ChEBI" id="CHEBI:60240"/>
    </cofactor>
    <text evidence="12">Binds 1 divalent metal cation per subunit.</text>
</comment>
<dbReference type="InterPro" id="IPR003764">
    <property type="entry name" value="GlcNAc_6-P_deAcase"/>
</dbReference>
<feature type="binding site" evidence="12">
    <location>
        <position position="187"/>
    </location>
    <ligand>
        <name>Zn(2+)</name>
        <dbReference type="ChEBI" id="CHEBI:29105"/>
    </ligand>
</feature>
<evidence type="ECO:0000256" key="6">
    <source>
        <dbReference type="ARBA" id="ARBA00023277"/>
    </source>
</evidence>
<organism evidence="15 16">
    <name type="scientific">Arthrobacter oryzae</name>
    <dbReference type="NCBI Taxonomy" id="409290"/>
    <lineage>
        <taxon>Bacteria</taxon>
        <taxon>Bacillati</taxon>
        <taxon>Actinomycetota</taxon>
        <taxon>Actinomycetes</taxon>
        <taxon>Micrococcales</taxon>
        <taxon>Micrococcaceae</taxon>
        <taxon>Arthrobacter</taxon>
    </lineage>
</organism>
<dbReference type="PANTHER" id="PTHR11113:SF14">
    <property type="entry name" value="N-ACETYLGLUCOSAMINE-6-PHOSPHATE DEACETYLASE"/>
    <property type="match status" value="1"/>
</dbReference>
<evidence type="ECO:0000256" key="2">
    <source>
        <dbReference type="ARBA" id="ARBA00011899"/>
    </source>
</evidence>
<dbReference type="InterPro" id="IPR011059">
    <property type="entry name" value="Metal-dep_hydrolase_composite"/>
</dbReference>
<dbReference type="InterPro" id="IPR032466">
    <property type="entry name" value="Metal_Hydrolase"/>
</dbReference>
<feature type="binding site" evidence="12">
    <location>
        <position position="121"/>
    </location>
    <ligand>
        <name>Zn(2+)</name>
        <dbReference type="ChEBI" id="CHEBI:29105"/>
    </ligand>
</feature>
<keyword evidence="4 12" id="KW-0479">Metal-binding</keyword>
<evidence type="ECO:0000256" key="9">
    <source>
        <dbReference type="PIRNR" id="PIRNR038994"/>
    </source>
</evidence>
<dbReference type="NCBIfam" id="TIGR00221">
    <property type="entry name" value="nagA"/>
    <property type="match status" value="1"/>
</dbReference>
<evidence type="ECO:0000256" key="13">
    <source>
        <dbReference type="SAM" id="MobiDB-lite"/>
    </source>
</evidence>
<dbReference type="SUPFAM" id="SSF51338">
    <property type="entry name" value="Composite domain of metallo-dependent hydrolases"/>
    <property type="match status" value="1"/>
</dbReference>
<protein>
    <recommendedName>
        <fullName evidence="3">N-acetylglucosamine-6-phosphate deacetylase</fullName>
        <ecNumber evidence="2">3.5.1.25</ecNumber>
    </recommendedName>
</protein>
<feature type="binding site" evidence="11">
    <location>
        <position position="219"/>
    </location>
    <ligand>
        <name>substrate</name>
    </ligand>
</feature>
<feature type="domain" description="Amidohydrolase-related" evidence="14">
    <location>
        <begin position="46"/>
        <end position="368"/>
    </location>
</feature>
<dbReference type="OrthoDB" id="9776488at2"/>
<dbReference type="Proteomes" id="UP000273807">
    <property type="component" value="Unassembled WGS sequence"/>
</dbReference>
<dbReference type="PANTHER" id="PTHR11113">
    <property type="entry name" value="N-ACETYLGLUCOSAMINE-6-PHOSPHATE DEACETYLASE"/>
    <property type="match status" value="1"/>
</dbReference>
<reference evidence="15 16" key="1">
    <citation type="submission" date="2018-10" db="EMBL/GenBank/DDBJ databases">
        <title>Genome sequencing of Arthrobacter oryzae TNB02.</title>
        <authorList>
            <person name="Cho Y.-J."/>
            <person name="Cho A."/>
            <person name="Kim O.-S."/>
        </authorList>
    </citation>
    <scope>NUCLEOTIDE SEQUENCE [LARGE SCALE GENOMIC DNA]</scope>
    <source>
        <strain evidence="15 16">TNB02</strain>
    </source>
</reference>
<feature type="active site" description="Proton donor/acceptor" evidence="10">
    <location>
        <position position="264"/>
    </location>
</feature>
<dbReference type="GO" id="GO:0006046">
    <property type="term" value="P:N-acetylglucosamine catabolic process"/>
    <property type="evidence" value="ECO:0007669"/>
    <property type="project" value="TreeGrafter"/>
</dbReference>
<dbReference type="GO" id="GO:0046872">
    <property type="term" value="F:metal ion binding"/>
    <property type="evidence" value="ECO:0007669"/>
    <property type="project" value="UniProtKB-KW"/>
</dbReference>
<feature type="binding site" evidence="11">
    <location>
        <begin position="298"/>
        <end position="300"/>
    </location>
    <ligand>
        <name>substrate</name>
    </ligand>
</feature>
<proteinExistence type="inferred from homology"/>
<evidence type="ECO:0000313" key="16">
    <source>
        <dbReference type="Proteomes" id="UP000273807"/>
    </source>
</evidence>
<dbReference type="RefSeq" id="WP_123254333.1">
    <property type="nucleotide sequence ID" value="NZ_RBED01000070.1"/>
</dbReference>
<evidence type="ECO:0000313" key="15">
    <source>
        <dbReference type="EMBL" id="RNL58102.1"/>
    </source>
</evidence>
<evidence type="ECO:0000256" key="10">
    <source>
        <dbReference type="PIRSR" id="PIRSR038994-1"/>
    </source>
</evidence>
<comment type="similarity">
    <text evidence="1 9">Belongs to the metallo-dependent hydrolases superfamily. NagA family.</text>
</comment>
<evidence type="ECO:0000256" key="3">
    <source>
        <dbReference type="ARBA" id="ARBA00018029"/>
    </source>
</evidence>
<comment type="pathway">
    <text evidence="8">Amino-sugar metabolism; N-acetylneuraminate degradation; D-fructose 6-phosphate from N-acetylneuraminate: step 4/5.</text>
</comment>
<feature type="binding site" evidence="12">
    <location>
        <position position="208"/>
    </location>
    <ligand>
        <name>Zn(2+)</name>
        <dbReference type="ChEBI" id="CHEBI:29105"/>
    </ligand>
</feature>
<dbReference type="PIRSF" id="PIRSF038994">
    <property type="entry name" value="NagA"/>
    <property type="match status" value="1"/>
</dbReference>
<dbReference type="Gene3D" id="2.30.40.10">
    <property type="entry name" value="Urease, subunit C, domain 1"/>
    <property type="match status" value="1"/>
</dbReference>
<dbReference type="CDD" id="cd00854">
    <property type="entry name" value="NagA"/>
    <property type="match status" value="1"/>
</dbReference>
<evidence type="ECO:0000256" key="4">
    <source>
        <dbReference type="ARBA" id="ARBA00022723"/>
    </source>
</evidence>
<dbReference type="AlphaFoldDB" id="A0A3N0C5J5"/>
<feature type="binding site" evidence="11">
    <location>
        <position position="243"/>
    </location>
    <ligand>
        <name>substrate</name>
    </ligand>
</feature>
<sequence>MIIEAARIFSAGEWLEPGWIEISEAQIHAVGRGKPPRDPDFRTAMTLVPGFIDAHVHGGGGQSFDDPDPDAAGRIATTHLRRGTTTIMASLVTAPLDQLEQHVRRLAPHVRSGDLAGIHLEGPWLSPSHKGAHAPELLRAPARGDVAHLLQAGAGTVRMVTLAPELAGGLDAVRQICSHGAVAAIGHTDASYEQTRAAIQAGATAGTHVFNGMRPIHHRQPGPATALLEDKDVFVELIADGVHLHPAMIRRIFDSPARAVLVTDAMAAADAPEGRYRLGGLDVDVRDGQARLAGSGSIAGSTLTLDAALRYAVEAAGVPLGEALTALTEHPATMLGLSDVGALEPGKRADLVVLDEGLTVCAVMRAGQWTSPPSFVNDGAGSARAGSAPMPAGPGLPELKEGPSHD</sequence>
<evidence type="ECO:0000256" key="5">
    <source>
        <dbReference type="ARBA" id="ARBA00022801"/>
    </source>
</evidence>
<comment type="caution">
    <text evidence="15">The sequence shown here is derived from an EMBL/GenBank/DDBJ whole genome shotgun (WGS) entry which is preliminary data.</text>
</comment>
<dbReference type="Pfam" id="PF01979">
    <property type="entry name" value="Amidohydro_1"/>
    <property type="match status" value="1"/>
</dbReference>
<comment type="catalytic activity">
    <reaction evidence="7">
        <text>N-acetyl-D-glucosamine 6-phosphate + H2O = D-glucosamine 6-phosphate + acetate</text>
        <dbReference type="Rhea" id="RHEA:22936"/>
        <dbReference type="ChEBI" id="CHEBI:15377"/>
        <dbReference type="ChEBI" id="CHEBI:30089"/>
        <dbReference type="ChEBI" id="CHEBI:57513"/>
        <dbReference type="ChEBI" id="CHEBI:58725"/>
        <dbReference type="EC" id="3.5.1.25"/>
    </reaction>
</comment>
<evidence type="ECO:0000259" key="14">
    <source>
        <dbReference type="Pfam" id="PF01979"/>
    </source>
</evidence>
<evidence type="ECO:0000256" key="12">
    <source>
        <dbReference type="PIRSR" id="PIRSR038994-3"/>
    </source>
</evidence>
<dbReference type="Gene3D" id="3.20.20.140">
    <property type="entry name" value="Metal-dependent hydrolases"/>
    <property type="match status" value="1"/>
</dbReference>
<dbReference type="GO" id="GO:0008448">
    <property type="term" value="F:N-acetylglucosamine-6-phosphate deacetylase activity"/>
    <property type="evidence" value="ECO:0007669"/>
    <property type="project" value="UniProtKB-EC"/>
</dbReference>
<gene>
    <name evidence="15" type="primary">nagA</name>
    <name evidence="15" type="ORF">D7003_04795</name>
</gene>
<name>A0A3N0C5J5_9MICC</name>
<keyword evidence="6 9" id="KW-0119">Carbohydrate metabolism</keyword>
<dbReference type="EC" id="3.5.1.25" evidence="2"/>
<keyword evidence="16" id="KW-1185">Reference proteome</keyword>
<evidence type="ECO:0000256" key="8">
    <source>
        <dbReference type="ARBA" id="ARBA00060590"/>
    </source>
</evidence>
<feature type="binding site" evidence="11">
    <location>
        <position position="132"/>
    </location>
    <ligand>
        <name>substrate</name>
    </ligand>
</feature>
<dbReference type="InterPro" id="IPR006680">
    <property type="entry name" value="Amidohydro-rel"/>
</dbReference>
<accession>A0A3N0C5J5</accession>